<dbReference type="RefSeq" id="WP_138854146.1">
    <property type="nucleotide sequence ID" value="NZ_CP040710.1"/>
</dbReference>
<name>A0A5B7SX02_9FLAO</name>
<keyword evidence="3" id="KW-1185">Reference proteome</keyword>
<feature type="region of interest" description="Disordered" evidence="1">
    <location>
        <begin position="1082"/>
        <end position="1123"/>
    </location>
</feature>
<dbReference type="Pfam" id="PF13715">
    <property type="entry name" value="CarbopepD_reg_2"/>
    <property type="match status" value="1"/>
</dbReference>
<dbReference type="Gene3D" id="2.60.40.1120">
    <property type="entry name" value="Carboxypeptidase-like, regulatory domain"/>
    <property type="match status" value="1"/>
</dbReference>
<dbReference type="InterPro" id="IPR037066">
    <property type="entry name" value="Plug_dom_sf"/>
</dbReference>
<dbReference type="OrthoDB" id="679547at2"/>
<dbReference type="SUPFAM" id="SSF56935">
    <property type="entry name" value="Porins"/>
    <property type="match status" value="1"/>
</dbReference>
<organism evidence="2 3">
    <name type="scientific">Aggregatimonas sangjinii</name>
    <dbReference type="NCBI Taxonomy" id="2583587"/>
    <lineage>
        <taxon>Bacteria</taxon>
        <taxon>Pseudomonadati</taxon>
        <taxon>Bacteroidota</taxon>
        <taxon>Flavobacteriia</taxon>
        <taxon>Flavobacteriales</taxon>
        <taxon>Flavobacteriaceae</taxon>
        <taxon>Aggregatimonas</taxon>
    </lineage>
</organism>
<dbReference type="AlphaFoldDB" id="A0A5B7SX02"/>
<dbReference type="KEGG" id="asag:FGM00_17420"/>
<proteinExistence type="predicted"/>
<gene>
    <name evidence="2" type="ORF">FGM00_17420</name>
</gene>
<evidence type="ECO:0000256" key="1">
    <source>
        <dbReference type="SAM" id="MobiDB-lite"/>
    </source>
</evidence>
<dbReference type="Gene3D" id="2.60.40.1930">
    <property type="match status" value="1"/>
</dbReference>
<accession>A0A5B7SX02</accession>
<dbReference type="EMBL" id="CP040710">
    <property type="protein sequence ID" value="QCX01809.1"/>
    <property type="molecule type" value="Genomic_DNA"/>
</dbReference>
<protein>
    <submittedName>
        <fullName evidence="2">Uncharacterized protein</fullName>
    </submittedName>
</protein>
<dbReference type="Gene3D" id="2.170.130.10">
    <property type="entry name" value="TonB-dependent receptor, plug domain"/>
    <property type="match status" value="1"/>
</dbReference>
<reference evidence="2 3" key="1">
    <citation type="submission" date="2019-05" db="EMBL/GenBank/DDBJ databases">
        <title>Genome sequencing of F202Z8.</title>
        <authorList>
            <person name="Kwon Y.M."/>
        </authorList>
    </citation>
    <scope>NUCLEOTIDE SEQUENCE [LARGE SCALE GENOMIC DNA]</scope>
    <source>
        <strain evidence="2 3">F202Z8</strain>
    </source>
</reference>
<evidence type="ECO:0000313" key="3">
    <source>
        <dbReference type="Proteomes" id="UP000310017"/>
    </source>
</evidence>
<sequence>MNYLRQLSVFILLLIAWPAAMSGAIEVVHNSGIHSGYFQAAPQELKGKVTDATTGETIPYCNIKVASSTMGTATNELGEFILEVDSFPATLTFSHVNYETYRVKVSNNSDLNISLIPLTTVLDEVVVSASERDVLALNLAKKAFLKAENDAENDLYGRAFYRQKSKNGENYSEFSEIFYDIRYGSAGIKNWSIVEGRYALNENAVINRNYTSFSRLLTPLQPKTDKLVFPLHPDFERHYTVNVREIIQSDDAKIAIVHFSALPSTTIPAFSGDVYIDMNSYDIRKVTGVLKNDAFDMAKLTTKNASWKNYEIAYDINYKIDSTKQSVLDYIKVDQSFDYYKNDSLQYRTSTSSNLLFYEHYRSNTRKKLGGRLRNNRSDWKKLDAIGYNEQFWLDNPIVKRTPVEEEVINAFEKKEAFNSVFLNSSDNLALMDLNIAQDPFIIALTQDINDFRNYNPVEKVFLHTDKELLAEGEDLWFSAYVVLGSNHEYSGASSVFHVDLIGPDSKIVIAQTHPLRDGRGSGNLQLPKNLPSGRYQLRSYTQWMRNFNPDFFFKKEIEIINENDSQPSQTVAEGPIDLQFFPEGGHLVADLQAKVAFKAVGSDGLNVKIKGNIIDSSGKQVALLSTLDRGGGFFSLRPEKGETYTAVLEDGTRYELPAALENGYGLLADNLNPNTVRLTIQASEALRNNSFYLVAHSRQRQYYQGKFEFGNEKALRLEIPKTRIPGGVLTITLFDSDGKPWCERAIFITSQQELDIETNTEKLLLETREKVTFQVTITDTNGQPVATEFSVAITDKGQAARDTGSGTILTQLLLESNIKGHVENPGLLFSDQERGTLRALDLVMLTHGWRKYNWLALSKTSNDEKKYPFAKGLPISGTAKKPSGAPLKNTVLRVIAKADDRLGVLSTQTEVDGTFELTDFNLEGETTLVFNAFDSADKPIDLNVTLNEFTNELPSAEFSSSTVRTDTEEIRDYQTYATTRKKSDSIFNFENVTKLENVTVVDKKKEKRADSPSLYGVVPDLTVYADDQRPLVDIFQLLRGVPGLRVSGTGFDSEISIRNGGSPLWIVDGVPFFADAFNPNQSFNGESNGGTGTAPPPGFTEGRGGVENVAGTGSATRTPSAPVPDLIKTLDVLSIDRIEVHKAGTASMISGLRGQNGVIIVYTKSGAQPAIDKVEAPTLKVQGHSMTKEFYSPKYDVPLDVHKTPDYRATLYWNPKMSTDANGKATIEFYNSDLAKEIQVSIEALSPDGIAGAVLKSFGGQ</sequence>
<dbReference type="Proteomes" id="UP000310017">
    <property type="component" value="Chromosome"/>
</dbReference>
<evidence type="ECO:0000313" key="2">
    <source>
        <dbReference type="EMBL" id="QCX01809.1"/>
    </source>
</evidence>
<dbReference type="SUPFAM" id="SSF49464">
    <property type="entry name" value="Carboxypeptidase regulatory domain-like"/>
    <property type="match status" value="1"/>
</dbReference>
<dbReference type="InterPro" id="IPR008969">
    <property type="entry name" value="CarboxyPept-like_regulatory"/>
</dbReference>